<dbReference type="GO" id="GO:0004309">
    <property type="term" value="F:exopolyphosphatase activity"/>
    <property type="evidence" value="ECO:0007669"/>
    <property type="project" value="TreeGrafter"/>
</dbReference>
<keyword evidence="3 7" id="KW-0963">Cytoplasm</keyword>
<name>A0A2T2WR71_9FIRM</name>
<comment type="similarity">
    <text evidence="2 7">Belongs to the SurE nucleotidase family.</text>
</comment>
<keyword evidence="6 7" id="KW-0378">Hydrolase</keyword>
<feature type="binding site" evidence="7">
    <location>
        <position position="98"/>
    </location>
    <ligand>
        <name>a divalent metal cation</name>
        <dbReference type="ChEBI" id="CHEBI:60240"/>
    </ligand>
</feature>
<dbReference type="GO" id="GO:0005737">
    <property type="term" value="C:cytoplasm"/>
    <property type="evidence" value="ECO:0007669"/>
    <property type="project" value="UniProtKB-SubCell"/>
</dbReference>
<dbReference type="EMBL" id="PXYT01000069">
    <property type="protein sequence ID" value="PSR24726.1"/>
    <property type="molecule type" value="Genomic_DNA"/>
</dbReference>
<evidence type="ECO:0000256" key="6">
    <source>
        <dbReference type="ARBA" id="ARBA00022801"/>
    </source>
</evidence>
<dbReference type="InterPro" id="IPR030048">
    <property type="entry name" value="SurE"/>
</dbReference>
<protein>
    <recommendedName>
        <fullName evidence="7">5'-nucleotidase SurE</fullName>
        <ecNumber evidence="7">3.1.3.5</ecNumber>
    </recommendedName>
    <alternativeName>
        <fullName evidence="7">Nucleoside 5'-monophosphate phosphohydrolase</fullName>
    </alternativeName>
</protein>
<reference evidence="9 10" key="1">
    <citation type="journal article" date="2014" name="BMC Genomics">
        <title>Comparison of environmental and isolate Sulfobacillus genomes reveals diverse carbon, sulfur, nitrogen, and hydrogen metabolisms.</title>
        <authorList>
            <person name="Justice N.B."/>
            <person name="Norman A."/>
            <person name="Brown C.T."/>
            <person name="Singh A."/>
            <person name="Thomas B.C."/>
            <person name="Banfield J.F."/>
        </authorList>
    </citation>
    <scope>NUCLEOTIDE SEQUENCE [LARGE SCALE GENOMIC DNA]</scope>
    <source>
        <strain evidence="9">AMDSBA1</strain>
    </source>
</reference>
<comment type="caution">
    <text evidence="9">The sequence shown here is derived from an EMBL/GenBank/DDBJ whole genome shotgun (WGS) entry which is preliminary data.</text>
</comment>
<evidence type="ECO:0000313" key="9">
    <source>
        <dbReference type="EMBL" id="PSR24726.1"/>
    </source>
</evidence>
<dbReference type="PANTHER" id="PTHR30457:SF12">
    <property type="entry name" value="5'_3'-NUCLEOTIDASE SURE"/>
    <property type="match status" value="1"/>
</dbReference>
<evidence type="ECO:0000256" key="1">
    <source>
        <dbReference type="ARBA" id="ARBA00000815"/>
    </source>
</evidence>
<dbReference type="GO" id="GO:0046872">
    <property type="term" value="F:metal ion binding"/>
    <property type="evidence" value="ECO:0007669"/>
    <property type="project" value="UniProtKB-UniRule"/>
</dbReference>
<dbReference type="Gene3D" id="3.40.1210.10">
    <property type="entry name" value="Survival protein SurE-like phosphatase/nucleotidase"/>
    <property type="match status" value="1"/>
</dbReference>
<dbReference type="EC" id="3.1.3.5" evidence="7"/>
<evidence type="ECO:0000256" key="7">
    <source>
        <dbReference type="HAMAP-Rule" id="MF_00060"/>
    </source>
</evidence>
<feature type="domain" description="Survival protein SurE-like phosphatase/nucleotidase" evidence="8">
    <location>
        <begin position="3"/>
        <end position="192"/>
    </location>
</feature>
<dbReference type="SUPFAM" id="SSF64167">
    <property type="entry name" value="SurE-like"/>
    <property type="match status" value="1"/>
</dbReference>
<keyword evidence="5 7" id="KW-0547">Nucleotide-binding</keyword>
<dbReference type="GO" id="GO:0008253">
    <property type="term" value="F:5'-nucleotidase activity"/>
    <property type="evidence" value="ECO:0007669"/>
    <property type="project" value="UniProtKB-UniRule"/>
</dbReference>
<feature type="binding site" evidence="7">
    <location>
        <position position="39"/>
    </location>
    <ligand>
        <name>a divalent metal cation</name>
        <dbReference type="ChEBI" id="CHEBI:60240"/>
    </ligand>
</feature>
<proteinExistence type="inferred from homology"/>
<evidence type="ECO:0000313" key="10">
    <source>
        <dbReference type="Proteomes" id="UP000242699"/>
    </source>
</evidence>
<dbReference type="AlphaFoldDB" id="A0A2T2WR71"/>
<comment type="catalytic activity">
    <reaction evidence="1 7">
        <text>a ribonucleoside 5'-phosphate + H2O = a ribonucleoside + phosphate</text>
        <dbReference type="Rhea" id="RHEA:12484"/>
        <dbReference type="ChEBI" id="CHEBI:15377"/>
        <dbReference type="ChEBI" id="CHEBI:18254"/>
        <dbReference type="ChEBI" id="CHEBI:43474"/>
        <dbReference type="ChEBI" id="CHEBI:58043"/>
        <dbReference type="EC" id="3.1.3.5"/>
    </reaction>
</comment>
<sequence length="260" mass="29071">MRILMTNDDGLYAPGLEALARVLGQSDEVYIVASSHEQSTGSHAITRHKPLRITEDFKDPSWGIKRIWKTNGTPADNVKLGVTLLLSEPPELIISGINRGSNLGRDVYYSGTISAAMEGMFLGIPSLALSLDISDDGLDQDFVWCARFIQWWIHSEHFIEPPPGIFYNLNFPHGGTVPPTRLVSVPLGRREYQNTYIRRVDPQGHEYFWFVGNPLEVTNAEQSDVEALRRGFITLTPIQMDVTASEMLTTIGDFPVPELD</sequence>
<dbReference type="NCBIfam" id="TIGR00087">
    <property type="entry name" value="surE"/>
    <property type="match status" value="1"/>
</dbReference>
<organism evidence="9 10">
    <name type="scientific">Sulfobacillus benefaciens</name>
    <dbReference type="NCBI Taxonomy" id="453960"/>
    <lineage>
        <taxon>Bacteria</taxon>
        <taxon>Bacillati</taxon>
        <taxon>Bacillota</taxon>
        <taxon>Clostridia</taxon>
        <taxon>Eubacteriales</taxon>
        <taxon>Clostridiales Family XVII. Incertae Sedis</taxon>
        <taxon>Sulfobacillus</taxon>
    </lineage>
</organism>
<evidence type="ECO:0000256" key="2">
    <source>
        <dbReference type="ARBA" id="ARBA00011062"/>
    </source>
</evidence>
<feature type="binding site" evidence="7">
    <location>
        <position position="8"/>
    </location>
    <ligand>
        <name>a divalent metal cation</name>
        <dbReference type="ChEBI" id="CHEBI:60240"/>
    </ligand>
</feature>
<dbReference type="HAMAP" id="MF_00060">
    <property type="entry name" value="SurE"/>
    <property type="match status" value="1"/>
</dbReference>
<dbReference type="InterPro" id="IPR002828">
    <property type="entry name" value="SurE-like_Pase/nucleotidase"/>
</dbReference>
<feature type="binding site" evidence="7">
    <location>
        <position position="9"/>
    </location>
    <ligand>
        <name>a divalent metal cation</name>
        <dbReference type="ChEBI" id="CHEBI:60240"/>
    </ligand>
</feature>
<comment type="cofactor">
    <cofactor evidence="7">
        <name>a divalent metal cation</name>
        <dbReference type="ChEBI" id="CHEBI:60240"/>
    </cofactor>
    <text evidence="7">Binds 1 divalent metal cation per subunit.</text>
</comment>
<keyword evidence="4 7" id="KW-0479">Metal-binding</keyword>
<evidence type="ECO:0000256" key="4">
    <source>
        <dbReference type="ARBA" id="ARBA00022723"/>
    </source>
</evidence>
<dbReference type="PANTHER" id="PTHR30457">
    <property type="entry name" value="5'-NUCLEOTIDASE SURE"/>
    <property type="match status" value="1"/>
</dbReference>
<dbReference type="InterPro" id="IPR036523">
    <property type="entry name" value="SurE-like_sf"/>
</dbReference>
<comment type="function">
    <text evidence="7">Nucleotidase that shows phosphatase activity on nucleoside 5'-monophosphates.</text>
</comment>
<dbReference type="GO" id="GO:0008254">
    <property type="term" value="F:3'-nucleotidase activity"/>
    <property type="evidence" value="ECO:0007669"/>
    <property type="project" value="TreeGrafter"/>
</dbReference>
<dbReference type="Pfam" id="PF01975">
    <property type="entry name" value="SurE"/>
    <property type="match status" value="1"/>
</dbReference>
<evidence type="ECO:0000256" key="3">
    <source>
        <dbReference type="ARBA" id="ARBA00022490"/>
    </source>
</evidence>
<gene>
    <name evidence="7 9" type="primary">surE</name>
    <name evidence="9" type="ORF">C7B43_18400</name>
</gene>
<evidence type="ECO:0000259" key="8">
    <source>
        <dbReference type="Pfam" id="PF01975"/>
    </source>
</evidence>
<dbReference type="Proteomes" id="UP000242699">
    <property type="component" value="Unassembled WGS sequence"/>
</dbReference>
<dbReference type="GO" id="GO:0000166">
    <property type="term" value="F:nucleotide binding"/>
    <property type="evidence" value="ECO:0007669"/>
    <property type="project" value="UniProtKB-KW"/>
</dbReference>
<accession>A0A2T2WR71</accession>
<evidence type="ECO:0000256" key="5">
    <source>
        <dbReference type="ARBA" id="ARBA00022741"/>
    </source>
</evidence>
<comment type="subcellular location">
    <subcellularLocation>
        <location evidence="7">Cytoplasm</location>
    </subcellularLocation>
</comment>